<evidence type="ECO:0000256" key="1">
    <source>
        <dbReference type="SAM" id="Phobius"/>
    </source>
</evidence>
<organism evidence="2 3">
    <name type="scientific">Gordonia aquimaris</name>
    <dbReference type="NCBI Taxonomy" id="2984863"/>
    <lineage>
        <taxon>Bacteria</taxon>
        <taxon>Bacillati</taxon>
        <taxon>Actinomycetota</taxon>
        <taxon>Actinomycetes</taxon>
        <taxon>Mycobacteriales</taxon>
        <taxon>Gordoniaceae</taxon>
        <taxon>Gordonia</taxon>
    </lineage>
</organism>
<dbReference type="Proteomes" id="UP001143347">
    <property type="component" value="Unassembled WGS sequence"/>
</dbReference>
<reference evidence="2" key="1">
    <citation type="submission" date="2022-10" db="EMBL/GenBank/DDBJ databases">
        <title>WGS of marine actinomycetes from Thailand.</title>
        <authorList>
            <person name="Thawai C."/>
        </authorList>
    </citation>
    <scope>NUCLEOTIDE SEQUENCE</scope>
    <source>
        <strain evidence="2">SW21</strain>
    </source>
</reference>
<keyword evidence="1" id="KW-0812">Transmembrane</keyword>
<proteinExistence type="predicted"/>
<keyword evidence="3" id="KW-1185">Reference proteome</keyword>
<dbReference type="RefSeq" id="WP_266060843.1">
    <property type="nucleotide sequence ID" value="NZ_JAPKFM010000004.1"/>
</dbReference>
<comment type="caution">
    <text evidence="2">The sequence shown here is derived from an EMBL/GenBank/DDBJ whole genome shotgun (WGS) entry which is preliminary data.</text>
</comment>
<feature type="transmembrane region" description="Helical" evidence="1">
    <location>
        <begin position="12"/>
        <end position="41"/>
    </location>
</feature>
<dbReference type="AlphaFoldDB" id="A0A9X3D2B4"/>
<name>A0A9X3D2B4_9ACTN</name>
<keyword evidence="1" id="KW-1133">Transmembrane helix</keyword>
<accession>A0A9X3D2B4</accession>
<evidence type="ECO:0000313" key="3">
    <source>
        <dbReference type="Proteomes" id="UP001143347"/>
    </source>
</evidence>
<protein>
    <submittedName>
        <fullName evidence="2">Uncharacterized protein</fullName>
    </submittedName>
</protein>
<sequence length="76" mass="7683">MSARKSSRRRRVNIPVVIAAAGVAAVISAFVVALVLIGLVIADDRSPAPQPQPSVIDIGAGTSAVLGFHTTAAAHV</sequence>
<dbReference type="EMBL" id="JAPKFM010000004">
    <property type="protein sequence ID" value="MCX2963759.1"/>
    <property type="molecule type" value="Genomic_DNA"/>
</dbReference>
<evidence type="ECO:0000313" key="2">
    <source>
        <dbReference type="EMBL" id="MCX2963759.1"/>
    </source>
</evidence>
<keyword evidence="1" id="KW-0472">Membrane</keyword>
<gene>
    <name evidence="2" type="ORF">OSB52_06585</name>
</gene>